<dbReference type="SUPFAM" id="SSF46785">
    <property type="entry name" value="Winged helix' DNA-binding domain"/>
    <property type="match status" value="1"/>
</dbReference>
<dbReference type="PROSITE" id="PS50931">
    <property type="entry name" value="HTH_LYSR"/>
    <property type="match status" value="1"/>
</dbReference>
<dbReference type="EMBL" id="JAIWIU010000158">
    <property type="protein sequence ID" value="MCA2018230.1"/>
    <property type="molecule type" value="Genomic_DNA"/>
</dbReference>
<evidence type="ECO:0000256" key="2">
    <source>
        <dbReference type="ARBA" id="ARBA00023015"/>
    </source>
</evidence>
<name>A0ABS7YV79_9VIBR</name>
<gene>
    <name evidence="7" type="ORF">LDJ79_19070</name>
</gene>
<evidence type="ECO:0000256" key="3">
    <source>
        <dbReference type="ARBA" id="ARBA00023125"/>
    </source>
</evidence>
<feature type="coiled-coil region" evidence="5">
    <location>
        <begin position="62"/>
        <end position="96"/>
    </location>
</feature>
<evidence type="ECO:0000256" key="1">
    <source>
        <dbReference type="ARBA" id="ARBA00009437"/>
    </source>
</evidence>
<dbReference type="InterPro" id="IPR036390">
    <property type="entry name" value="WH_DNA-bd_sf"/>
</dbReference>
<dbReference type="Pfam" id="PF03466">
    <property type="entry name" value="LysR_substrate"/>
    <property type="match status" value="1"/>
</dbReference>
<accession>A0ABS7YV79</accession>
<keyword evidence="8" id="KW-1185">Reference proteome</keyword>
<organism evidence="7 8">
    <name type="scientific">Vibrio tritonius</name>
    <dbReference type="NCBI Taxonomy" id="1435069"/>
    <lineage>
        <taxon>Bacteria</taxon>
        <taxon>Pseudomonadati</taxon>
        <taxon>Pseudomonadota</taxon>
        <taxon>Gammaproteobacteria</taxon>
        <taxon>Vibrionales</taxon>
        <taxon>Vibrionaceae</taxon>
        <taxon>Vibrio</taxon>
    </lineage>
</organism>
<dbReference type="CDD" id="cd08472">
    <property type="entry name" value="PBP2_CrgA_like_3"/>
    <property type="match status" value="1"/>
</dbReference>
<evidence type="ECO:0000313" key="7">
    <source>
        <dbReference type="EMBL" id="MCA2018230.1"/>
    </source>
</evidence>
<keyword evidence="5" id="KW-0175">Coiled coil</keyword>
<dbReference type="Proteomes" id="UP001199044">
    <property type="component" value="Unassembled WGS sequence"/>
</dbReference>
<dbReference type="InterPro" id="IPR058163">
    <property type="entry name" value="LysR-type_TF_proteobact-type"/>
</dbReference>
<evidence type="ECO:0000256" key="5">
    <source>
        <dbReference type="SAM" id="Coils"/>
    </source>
</evidence>
<protein>
    <submittedName>
        <fullName evidence="7">LysR family transcriptional regulator</fullName>
    </submittedName>
</protein>
<keyword evidence="3" id="KW-0238">DNA-binding</keyword>
<dbReference type="PANTHER" id="PTHR30537">
    <property type="entry name" value="HTH-TYPE TRANSCRIPTIONAL REGULATOR"/>
    <property type="match status" value="1"/>
</dbReference>
<comment type="similarity">
    <text evidence="1">Belongs to the LysR transcriptional regulatory family.</text>
</comment>
<dbReference type="Pfam" id="PF00126">
    <property type="entry name" value="HTH_1"/>
    <property type="match status" value="1"/>
</dbReference>
<dbReference type="Gene3D" id="3.40.190.290">
    <property type="match status" value="1"/>
</dbReference>
<evidence type="ECO:0000313" key="8">
    <source>
        <dbReference type="Proteomes" id="UP001199044"/>
    </source>
</evidence>
<dbReference type="SUPFAM" id="SSF53850">
    <property type="entry name" value="Periplasmic binding protein-like II"/>
    <property type="match status" value="1"/>
</dbReference>
<evidence type="ECO:0000256" key="4">
    <source>
        <dbReference type="ARBA" id="ARBA00023163"/>
    </source>
</evidence>
<sequence>MDKIETIKRFIAVSQAGSFTKASDQLNLPKSAISTSISQLEQYLKTRLLHRSTRQVTLTEAGERFLLQSRELLEEFEELERQFQQESQELSGLIKVDMPSRLFSTLIAPNLPDWFALHPQTQIRLIGADHRIDPIKERVDCVIRGGKLNDSNLIAKGLGQLDMVNCVSPSYIANYGTPTSLTDLNRHFVVDYSPDERQTQLGFEYQEGATPRYIAMPSLISVSTTDAYLAACLNGLGIIQVPRQGVVHHLKRGELIEVLPSFNCANMPMSVLYESRRQQPRRVSVFIEWLVSLFDQSREHLI</sequence>
<dbReference type="PANTHER" id="PTHR30537:SF72">
    <property type="entry name" value="LYSR FAMILY TRANSCRIPTIONAL REGULATOR"/>
    <property type="match status" value="1"/>
</dbReference>
<feature type="domain" description="HTH lysR-type" evidence="6">
    <location>
        <begin position="1"/>
        <end position="59"/>
    </location>
</feature>
<evidence type="ECO:0000259" key="6">
    <source>
        <dbReference type="PROSITE" id="PS50931"/>
    </source>
</evidence>
<reference evidence="8" key="1">
    <citation type="submission" date="2023-07" db="EMBL/GenBank/DDBJ databases">
        <title>Molecular identification of indigenous halophilic bacteria isolated from red sea cost, biodegradation of synthetic dyes and assessment of degraded metabolite toxicity.</title>
        <authorList>
            <person name="Chaieb K."/>
            <person name="Altayb H.N."/>
        </authorList>
    </citation>
    <scope>NUCLEOTIDE SEQUENCE [LARGE SCALE GENOMIC DNA]</scope>
    <source>
        <strain evidence="8">K20</strain>
    </source>
</reference>
<proteinExistence type="inferred from homology"/>
<comment type="caution">
    <text evidence="7">The sequence shown here is derived from an EMBL/GenBank/DDBJ whole genome shotgun (WGS) entry which is preliminary data.</text>
</comment>
<dbReference type="InterPro" id="IPR036388">
    <property type="entry name" value="WH-like_DNA-bd_sf"/>
</dbReference>
<dbReference type="RefSeq" id="WP_225251722.1">
    <property type="nucleotide sequence ID" value="NZ_JAIWIU010000158.1"/>
</dbReference>
<dbReference type="InterPro" id="IPR005119">
    <property type="entry name" value="LysR_subst-bd"/>
</dbReference>
<keyword evidence="4" id="KW-0804">Transcription</keyword>
<dbReference type="InterPro" id="IPR000847">
    <property type="entry name" value="LysR_HTH_N"/>
</dbReference>
<dbReference type="Gene3D" id="1.10.10.10">
    <property type="entry name" value="Winged helix-like DNA-binding domain superfamily/Winged helix DNA-binding domain"/>
    <property type="match status" value="1"/>
</dbReference>
<keyword evidence="2" id="KW-0805">Transcription regulation</keyword>